<dbReference type="Pfam" id="PF07081">
    <property type="entry name" value="DUF1349"/>
    <property type="match status" value="1"/>
</dbReference>
<evidence type="ECO:0000313" key="1">
    <source>
        <dbReference type="EMBL" id="WYJ77143.1"/>
    </source>
</evidence>
<sequence>MKFSNENLRWTNQPKEYEIADNRISITTEPHTDFWQRTFYGFRNDNAPALQLDTEEEYFSFTVKTRFNTQTRFDQCGIIVYLDSDNWLKASSEYKNNETQRLGSVVTNLGYSDWATMDISSKIDTIWYRLSRRKADYRLDYSLDGVEFKQMRICHLHQGKQKISFGIYACSPEQSSFQAVFSEFEITECLWKAHV</sequence>
<reference evidence="1 2" key="1">
    <citation type="submission" date="2024-03" db="EMBL/GenBank/DDBJ databases">
        <title>The Genome Sequence of Enterococcus sp. DIV2402.</title>
        <authorList>
            <consortium name="The Broad Institute Genomics Platform"/>
            <consortium name="The Broad Institute Microbial Omics Core"/>
            <consortium name="The Broad Institute Genomic Center for Infectious Diseases"/>
            <person name="Earl A."/>
            <person name="Manson A."/>
            <person name="Gilmore M."/>
            <person name="Schwartman J."/>
            <person name="Shea T."/>
            <person name="Abouelleil A."/>
            <person name="Cao P."/>
            <person name="Chapman S."/>
            <person name="Cusick C."/>
            <person name="Young S."/>
            <person name="Neafsey D."/>
            <person name="Nusbaum C."/>
            <person name="Birren B."/>
        </authorList>
    </citation>
    <scope>NUCLEOTIDE SEQUENCE [LARGE SCALE GENOMIC DNA]</scope>
    <source>
        <strain evidence="1 2">DIV2402</strain>
    </source>
</reference>
<dbReference type="InterPro" id="IPR015987">
    <property type="entry name" value="UCP022704"/>
</dbReference>
<gene>
    <name evidence="1" type="ORF">DOK78_001781</name>
</gene>
<keyword evidence="2" id="KW-1185">Reference proteome</keyword>
<organism evidence="1 2">
    <name type="scientific">Candidatus Enterococcus lowellii</name>
    <dbReference type="NCBI Taxonomy" id="2230877"/>
    <lineage>
        <taxon>Bacteria</taxon>
        <taxon>Bacillati</taxon>
        <taxon>Bacillota</taxon>
        <taxon>Bacilli</taxon>
        <taxon>Lactobacillales</taxon>
        <taxon>Enterococcaceae</taxon>
        <taxon>Enterococcus</taxon>
    </lineage>
</organism>
<dbReference type="PANTHER" id="PTHR35332">
    <property type="entry name" value="REGULATION OF ENOLASE PROTEIN 1"/>
    <property type="match status" value="1"/>
</dbReference>
<dbReference type="InterPro" id="IPR013320">
    <property type="entry name" value="ConA-like_dom_sf"/>
</dbReference>
<evidence type="ECO:0008006" key="3">
    <source>
        <dbReference type="Google" id="ProtNLM"/>
    </source>
</evidence>
<dbReference type="Proteomes" id="UP000664701">
    <property type="component" value="Chromosome"/>
</dbReference>
<dbReference type="PANTHER" id="PTHR35332:SF2">
    <property type="entry name" value="REGULATION OF ENOLASE PROTEIN 1"/>
    <property type="match status" value="1"/>
</dbReference>
<name>A0ABZ2SMV1_9ENTE</name>
<dbReference type="EMBL" id="CP147251">
    <property type="protein sequence ID" value="WYJ77143.1"/>
    <property type="molecule type" value="Genomic_DNA"/>
</dbReference>
<dbReference type="RefSeq" id="WP_207940691.1">
    <property type="nucleotide sequence ID" value="NZ_CP147251.1"/>
</dbReference>
<accession>A0ABZ2SMV1</accession>
<dbReference type="SUPFAM" id="SSF49899">
    <property type="entry name" value="Concanavalin A-like lectins/glucanases"/>
    <property type="match status" value="1"/>
</dbReference>
<evidence type="ECO:0000313" key="2">
    <source>
        <dbReference type="Proteomes" id="UP000664701"/>
    </source>
</evidence>
<dbReference type="Gene3D" id="2.60.120.200">
    <property type="match status" value="1"/>
</dbReference>
<dbReference type="PIRSF" id="PIRSF022704">
    <property type="entry name" value="UCP022704"/>
    <property type="match status" value="1"/>
</dbReference>
<proteinExistence type="predicted"/>
<protein>
    <recommendedName>
        <fullName evidence="3">DUF1349 domain-containing protein</fullName>
    </recommendedName>
</protein>
<dbReference type="InterPro" id="IPR009784">
    <property type="entry name" value="DUF1349"/>
</dbReference>